<dbReference type="InterPro" id="IPR039537">
    <property type="entry name" value="Retrotran_Ty1/copia-like"/>
</dbReference>
<dbReference type="AlphaFoldDB" id="A0A438CEA7"/>
<dbReference type="GO" id="GO:0003676">
    <property type="term" value="F:nucleic acid binding"/>
    <property type="evidence" value="ECO:0007669"/>
    <property type="project" value="InterPro"/>
</dbReference>
<evidence type="ECO:0000313" key="3">
    <source>
        <dbReference type="Proteomes" id="UP000288805"/>
    </source>
</evidence>
<name>A0A438CEA7_VITVI</name>
<reference evidence="2 3" key="1">
    <citation type="journal article" date="2018" name="PLoS Genet.">
        <title>Population sequencing reveals clonal diversity and ancestral inbreeding in the grapevine cultivar Chardonnay.</title>
        <authorList>
            <person name="Roach M.J."/>
            <person name="Johnson D.L."/>
            <person name="Bohlmann J."/>
            <person name="van Vuuren H.J."/>
            <person name="Jones S.J."/>
            <person name="Pretorius I.S."/>
            <person name="Schmidt S.A."/>
            <person name="Borneman A.R."/>
        </authorList>
    </citation>
    <scope>NUCLEOTIDE SEQUENCE [LARGE SCALE GENOMIC DNA]</scope>
    <source>
        <strain evidence="3">cv. Chardonnay</strain>
        <tissue evidence="2">Leaf</tissue>
    </source>
</reference>
<gene>
    <name evidence="2" type="primary">POLX_1314</name>
    <name evidence="2" type="ORF">CK203_110910</name>
</gene>
<dbReference type="SUPFAM" id="SSF53098">
    <property type="entry name" value="Ribonuclease H-like"/>
    <property type="match status" value="1"/>
</dbReference>
<comment type="caution">
    <text evidence="2">The sequence shown here is derived from an EMBL/GenBank/DDBJ whole genome shotgun (WGS) entry which is preliminary data.</text>
</comment>
<dbReference type="InterPro" id="IPR001584">
    <property type="entry name" value="Integrase_cat-core"/>
</dbReference>
<protein>
    <submittedName>
        <fullName evidence="2">Retrovirus-related Pol polyprotein from transposon TNT 1-94</fullName>
    </submittedName>
</protein>
<accession>A0A438CEA7</accession>
<proteinExistence type="predicted"/>
<dbReference type="InterPro" id="IPR036397">
    <property type="entry name" value="RNaseH_sf"/>
</dbReference>
<dbReference type="PROSITE" id="PS50994">
    <property type="entry name" value="INTEGRASE"/>
    <property type="match status" value="1"/>
</dbReference>
<dbReference type="GO" id="GO:0015074">
    <property type="term" value="P:DNA integration"/>
    <property type="evidence" value="ECO:0007669"/>
    <property type="project" value="InterPro"/>
</dbReference>
<feature type="domain" description="Integrase catalytic" evidence="1">
    <location>
        <begin position="21"/>
        <end position="191"/>
    </location>
</feature>
<dbReference type="EMBL" id="QGNW01002285">
    <property type="protein sequence ID" value="RVW21543.1"/>
    <property type="molecule type" value="Genomic_DNA"/>
</dbReference>
<sequence length="268" mass="31044">MKKGCTKFQKWLEKKGYANLRKPMPSEQCIYSGNKMCSHVEAVGTCSLVLNDYSRYMYIYLLHNKNEALGAFKVFKAEVEKQCGKQIKIVRTDRGGEYYGRYTRMDKHLSFAKFLQEHGIVAQYTMPGSPDQNGVAERRNRTLMDMVRSMRSNSKLPESLWMKLLKRVYILNRVPTKVVPKTPFELWKCWKPSLHIYAFGDARLKFYCPSHNTRIVESRNAKFLENDLISGSDRFQDIVSEKDHIDAQPSTSSDRLIVIHNAPQVQTG</sequence>
<evidence type="ECO:0000259" key="1">
    <source>
        <dbReference type="PROSITE" id="PS50994"/>
    </source>
</evidence>
<dbReference type="PANTHER" id="PTHR42648">
    <property type="entry name" value="TRANSPOSASE, PUTATIVE-RELATED"/>
    <property type="match status" value="1"/>
</dbReference>
<dbReference type="Proteomes" id="UP000288805">
    <property type="component" value="Unassembled WGS sequence"/>
</dbReference>
<evidence type="ECO:0000313" key="2">
    <source>
        <dbReference type="EMBL" id="RVW21543.1"/>
    </source>
</evidence>
<dbReference type="Gene3D" id="3.30.420.10">
    <property type="entry name" value="Ribonuclease H-like superfamily/Ribonuclease H"/>
    <property type="match status" value="1"/>
</dbReference>
<organism evidence="2 3">
    <name type="scientific">Vitis vinifera</name>
    <name type="common">Grape</name>
    <dbReference type="NCBI Taxonomy" id="29760"/>
    <lineage>
        <taxon>Eukaryota</taxon>
        <taxon>Viridiplantae</taxon>
        <taxon>Streptophyta</taxon>
        <taxon>Embryophyta</taxon>
        <taxon>Tracheophyta</taxon>
        <taxon>Spermatophyta</taxon>
        <taxon>Magnoliopsida</taxon>
        <taxon>eudicotyledons</taxon>
        <taxon>Gunneridae</taxon>
        <taxon>Pentapetalae</taxon>
        <taxon>rosids</taxon>
        <taxon>Vitales</taxon>
        <taxon>Vitaceae</taxon>
        <taxon>Viteae</taxon>
        <taxon>Vitis</taxon>
    </lineage>
</organism>
<dbReference type="Pfam" id="PF00665">
    <property type="entry name" value="rve"/>
    <property type="match status" value="1"/>
</dbReference>
<dbReference type="PANTHER" id="PTHR42648:SF28">
    <property type="entry name" value="TRANSPOSON-ENCODED PROTEIN WITH RIBONUCLEASE H-LIKE AND RETROVIRUS ZINC FINGER-LIKE DOMAINS"/>
    <property type="match status" value="1"/>
</dbReference>
<dbReference type="InterPro" id="IPR012337">
    <property type="entry name" value="RNaseH-like_sf"/>
</dbReference>